<proteinExistence type="predicted"/>
<organism evidence="2 3">
    <name type="scientific">Kingdonia uniflora</name>
    <dbReference type="NCBI Taxonomy" id="39325"/>
    <lineage>
        <taxon>Eukaryota</taxon>
        <taxon>Viridiplantae</taxon>
        <taxon>Streptophyta</taxon>
        <taxon>Embryophyta</taxon>
        <taxon>Tracheophyta</taxon>
        <taxon>Spermatophyta</taxon>
        <taxon>Magnoliopsida</taxon>
        <taxon>Ranunculales</taxon>
        <taxon>Circaeasteraceae</taxon>
        <taxon>Kingdonia</taxon>
    </lineage>
</organism>
<sequence length="153" mass="17432">MSISSGRRSMSSNQMEDSYNLAPQRASTSPGLLRKRKALMLNEAGQAIGDKSTKFFTRIREIAREHIPIYIPTWKGVSNDTKMLIWNSLSRSKVHKTARTYYFLADHTCSDRSFLTPFLEAKVAEIKSNVEKNPKSKHYDMDDDPIGRAYGPE</sequence>
<feature type="region of interest" description="Disordered" evidence="1">
    <location>
        <begin position="133"/>
        <end position="153"/>
    </location>
</feature>
<comment type="caution">
    <text evidence="2">The sequence shown here is derived from an EMBL/GenBank/DDBJ whole genome shotgun (WGS) entry which is preliminary data.</text>
</comment>
<evidence type="ECO:0000256" key="1">
    <source>
        <dbReference type="SAM" id="MobiDB-lite"/>
    </source>
</evidence>
<protein>
    <submittedName>
        <fullName evidence="2">Uncharacterized protein</fullName>
    </submittedName>
</protein>
<reference evidence="2 3" key="1">
    <citation type="journal article" date="2020" name="IScience">
        <title>Genome Sequencing of the Endangered Kingdonia uniflora (Circaeasteraceae, Ranunculales) Reveals Potential Mechanisms of Evolutionary Specialization.</title>
        <authorList>
            <person name="Sun Y."/>
            <person name="Deng T."/>
            <person name="Zhang A."/>
            <person name="Moore M.J."/>
            <person name="Landis J.B."/>
            <person name="Lin N."/>
            <person name="Zhang H."/>
            <person name="Zhang X."/>
            <person name="Huang J."/>
            <person name="Zhang X."/>
            <person name="Sun H."/>
            <person name="Wang H."/>
        </authorList>
    </citation>
    <scope>NUCLEOTIDE SEQUENCE [LARGE SCALE GENOMIC DNA]</scope>
    <source>
        <strain evidence="2">TB1705</strain>
        <tissue evidence="2">Leaf</tissue>
    </source>
</reference>
<keyword evidence="3" id="KW-1185">Reference proteome</keyword>
<feature type="compositionally biased region" description="Low complexity" evidence="1">
    <location>
        <begin position="1"/>
        <end position="12"/>
    </location>
</feature>
<gene>
    <name evidence="2" type="ORF">GIB67_031101</name>
</gene>
<evidence type="ECO:0000313" key="2">
    <source>
        <dbReference type="EMBL" id="KAF6163494.1"/>
    </source>
</evidence>
<dbReference type="AlphaFoldDB" id="A0A7J7N8Y4"/>
<dbReference type="Proteomes" id="UP000541444">
    <property type="component" value="Unassembled WGS sequence"/>
</dbReference>
<evidence type="ECO:0000313" key="3">
    <source>
        <dbReference type="Proteomes" id="UP000541444"/>
    </source>
</evidence>
<accession>A0A7J7N8Y4</accession>
<name>A0A7J7N8Y4_9MAGN</name>
<dbReference type="EMBL" id="JACGCM010000976">
    <property type="protein sequence ID" value="KAF6163494.1"/>
    <property type="molecule type" value="Genomic_DNA"/>
</dbReference>
<feature type="region of interest" description="Disordered" evidence="1">
    <location>
        <begin position="1"/>
        <end position="30"/>
    </location>
</feature>